<comment type="similarity">
    <text evidence="1">Belongs to the cytochrome P450 family.</text>
</comment>
<dbReference type="PANTHER" id="PTHR24300:SF413">
    <property type="entry name" value="CYTOCHROME P450 18A1"/>
    <property type="match status" value="1"/>
</dbReference>
<sequence length="306" mass="33399">MELHDYMSGATFTAACAFRQGFDPFLWSQNEINELITNLRSTEGGAIDANPLLALGVSNVICGITMSYLPGKAQAQVKVMKNRAEMFEFYQTLIDEHRATLDVVKARDPIDVYPIEIERAKVEGRAENFRGKGSRNPDVKQRVQEELDSVIGRDRLPTIEDMPNLPYTETTILETLRMSSIVPLATTHSPKCWRAWRLFLVHNAPVRRARGGAAPPSLRGTVGATIAPQAFRVVRATVADGGAGGAAVALAALAPPPAADALHVRNVAPTSGLPPHSRRPPVSERIDHELILFTFSLSDDVRRGCA</sequence>
<keyword evidence="4" id="KW-0503">Monooxygenase</keyword>
<dbReference type="OrthoDB" id="1055148at2759"/>
<dbReference type="AlphaFoldDB" id="A0A4C2A8A3"/>
<dbReference type="GO" id="GO:0008395">
    <property type="term" value="F:steroid hydroxylase activity"/>
    <property type="evidence" value="ECO:0007669"/>
    <property type="project" value="TreeGrafter"/>
</dbReference>
<dbReference type="Proteomes" id="UP000299102">
    <property type="component" value="Unassembled WGS sequence"/>
</dbReference>
<dbReference type="PANTHER" id="PTHR24300">
    <property type="entry name" value="CYTOCHROME P450 508A4-RELATED"/>
    <property type="match status" value="1"/>
</dbReference>
<gene>
    <name evidence="5" type="primary">Cyp18a1</name>
    <name evidence="5" type="ORF">EVAR_100678_1</name>
</gene>
<dbReference type="InterPro" id="IPR001128">
    <property type="entry name" value="Cyt_P450"/>
</dbReference>
<dbReference type="GO" id="GO:0006805">
    <property type="term" value="P:xenobiotic metabolic process"/>
    <property type="evidence" value="ECO:0007669"/>
    <property type="project" value="TreeGrafter"/>
</dbReference>
<proteinExistence type="inferred from homology"/>
<evidence type="ECO:0000313" key="5">
    <source>
        <dbReference type="EMBL" id="GBP95127.1"/>
    </source>
</evidence>
<name>A0A4C2A8A3_EUMVA</name>
<keyword evidence="4" id="KW-0560">Oxidoreductase</keyword>
<dbReference type="GO" id="GO:0005737">
    <property type="term" value="C:cytoplasm"/>
    <property type="evidence" value="ECO:0007669"/>
    <property type="project" value="TreeGrafter"/>
</dbReference>
<dbReference type="InterPro" id="IPR050182">
    <property type="entry name" value="Cytochrome_P450_fam2"/>
</dbReference>
<dbReference type="SUPFAM" id="SSF48264">
    <property type="entry name" value="Cytochrome P450"/>
    <property type="match status" value="1"/>
</dbReference>
<evidence type="ECO:0000256" key="4">
    <source>
        <dbReference type="ARBA" id="ARBA00023033"/>
    </source>
</evidence>
<dbReference type="GO" id="GO:0005506">
    <property type="term" value="F:iron ion binding"/>
    <property type="evidence" value="ECO:0007669"/>
    <property type="project" value="InterPro"/>
</dbReference>
<organism evidence="5 6">
    <name type="scientific">Eumeta variegata</name>
    <name type="common">Bagworm moth</name>
    <name type="synonym">Eumeta japonica</name>
    <dbReference type="NCBI Taxonomy" id="151549"/>
    <lineage>
        <taxon>Eukaryota</taxon>
        <taxon>Metazoa</taxon>
        <taxon>Ecdysozoa</taxon>
        <taxon>Arthropoda</taxon>
        <taxon>Hexapoda</taxon>
        <taxon>Insecta</taxon>
        <taxon>Pterygota</taxon>
        <taxon>Neoptera</taxon>
        <taxon>Endopterygota</taxon>
        <taxon>Lepidoptera</taxon>
        <taxon>Glossata</taxon>
        <taxon>Ditrysia</taxon>
        <taxon>Tineoidea</taxon>
        <taxon>Psychidae</taxon>
        <taxon>Oiketicinae</taxon>
        <taxon>Eumeta</taxon>
    </lineage>
</organism>
<dbReference type="InterPro" id="IPR036396">
    <property type="entry name" value="Cyt_P450_sf"/>
</dbReference>
<keyword evidence="3" id="KW-0408">Iron</keyword>
<evidence type="ECO:0000256" key="2">
    <source>
        <dbReference type="ARBA" id="ARBA00022723"/>
    </source>
</evidence>
<dbReference type="GO" id="GO:0006082">
    <property type="term" value="P:organic acid metabolic process"/>
    <property type="evidence" value="ECO:0007669"/>
    <property type="project" value="TreeGrafter"/>
</dbReference>
<dbReference type="GO" id="GO:0016712">
    <property type="term" value="F:oxidoreductase activity, acting on paired donors, with incorporation or reduction of molecular oxygen, reduced flavin or flavoprotein as one donor, and incorporation of one atom of oxygen"/>
    <property type="evidence" value="ECO:0007669"/>
    <property type="project" value="TreeGrafter"/>
</dbReference>
<reference evidence="5 6" key="1">
    <citation type="journal article" date="2019" name="Commun. Biol.">
        <title>The bagworm genome reveals a unique fibroin gene that provides high tensile strength.</title>
        <authorList>
            <person name="Kono N."/>
            <person name="Nakamura H."/>
            <person name="Ohtoshi R."/>
            <person name="Tomita M."/>
            <person name="Numata K."/>
            <person name="Arakawa K."/>
        </authorList>
    </citation>
    <scope>NUCLEOTIDE SEQUENCE [LARGE SCALE GENOMIC DNA]</scope>
</reference>
<keyword evidence="2" id="KW-0479">Metal-binding</keyword>
<keyword evidence="6" id="KW-1185">Reference proteome</keyword>
<dbReference type="Gene3D" id="1.10.630.10">
    <property type="entry name" value="Cytochrome P450"/>
    <property type="match status" value="1"/>
</dbReference>
<comment type="caution">
    <text evidence="5">The sequence shown here is derived from an EMBL/GenBank/DDBJ whole genome shotgun (WGS) entry which is preliminary data.</text>
</comment>
<evidence type="ECO:0000313" key="6">
    <source>
        <dbReference type="Proteomes" id="UP000299102"/>
    </source>
</evidence>
<evidence type="ECO:0000256" key="1">
    <source>
        <dbReference type="ARBA" id="ARBA00010617"/>
    </source>
</evidence>
<protein>
    <submittedName>
        <fullName evidence="5">Cytochrome P450 18a1</fullName>
    </submittedName>
</protein>
<dbReference type="Pfam" id="PF00067">
    <property type="entry name" value="p450"/>
    <property type="match status" value="1"/>
</dbReference>
<evidence type="ECO:0000256" key="3">
    <source>
        <dbReference type="ARBA" id="ARBA00023004"/>
    </source>
</evidence>
<dbReference type="EMBL" id="BGZK01002587">
    <property type="protein sequence ID" value="GBP95127.1"/>
    <property type="molecule type" value="Genomic_DNA"/>
</dbReference>
<dbReference type="GO" id="GO:0020037">
    <property type="term" value="F:heme binding"/>
    <property type="evidence" value="ECO:0007669"/>
    <property type="project" value="InterPro"/>
</dbReference>
<dbReference type="STRING" id="151549.A0A4C2A8A3"/>
<accession>A0A4C2A8A3</accession>